<gene>
    <name evidence="2" type="ORF">FXF68_10830</name>
</gene>
<dbReference type="InterPro" id="IPR029063">
    <property type="entry name" value="SAM-dependent_MTases_sf"/>
</dbReference>
<dbReference type="GO" id="GO:0032259">
    <property type="term" value="P:methylation"/>
    <property type="evidence" value="ECO:0007669"/>
    <property type="project" value="UniProtKB-KW"/>
</dbReference>
<proteinExistence type="predicted"/>
<dbReference type="GO" id="GO:0008168">
    <property type="term" value="F:methyltransferase activity"/>
    <property type="evidence" value="ECO:0007669"/>
    <property type="project" value="UniProtKB-KW"/>
</dbReference>
<protein>
    <submittedName>
        <fullName evidence="2">SAM-dependent methyltransferase</fullName>
    </submittedName>
</protein>
<evidence type="ECO:0000313" key="2">
    <source>
        <dbReference type="EMBL" id="TYK50944.1"/>
    </source>
</evidence>
<name>A0A5D3FS71_9ACTN</name>
<dbReference type="Gene3D" id="3.40.50.150">
    <property type="entry name" value="Vaccinia Virus protein VP39"/>
    <property type="match status" value="1"/>
</dbReference>
<dbReference type="InterPro" id="IPR006764">
    <property type="entry name" value="SAM_dep_MeTrfase_SAV2177_type"/>
</dbReference>
<dbReference type="AlphaFoldDB" id="A0A5D3FS71"/>
<keyword evidence="3" id="KW-1185">Reference proteome</keyword>
<dbReference type="EMBL" id="VSRQ01000002">
    <property type="protein sequence ID" value="TYK50944.1"/>
    <property type="molecule type" value="Genomic_DNA"/>
</dbReference>
<keyword evidence="2" id="KW-0808">Transferase</keyword>
<sequence>MTGDEQFWDEAEKDLTAGIDTSVPHSARIWNYWMGGKDNYPVDQEAGDQFAAIYPGIVDMARTSRYFIARMVRFLAEDLRMRQFLDIGTGLPSHDNTHEVAHRAAADARVVYVDNDPLVLVHARALLTGAHGEATDYIDADLRDPTAILEKARTKLDFQQPIALMLMGVLGHLPIEDDDRYALGIVEELKEALPPGSYLALYDGTNTSMAYVEAIRLYNEGGSLPYYLRSPEQLDRYFEGFERLEPGLVQIQRWRPDTPPLAEDPEIDAWGGLARKP</sequence>
<feature type="region of interest" description="Disordered" evidence="1">
    <location>
        <begin position="257"/>
        <end position="277"/>
    </location>
</feature>
<dbReference type="Proteomes" id="UP000323505">
    <property type="component" value="Unassembled WGS sequence"/>
</dbReference>
<organism evidence="2 3">
    <name type="scientific">Actinomadura decatromicini</name>
    <dbReference type="NCBI Taxonomy" id="2604572"/>
    <lineage>
        <taxon>Bacteria</taxon>
        <taxon>Bacillati</taxon>
        <taxon>Actinomycetota</taxon>
        <taxon>Actinomycetes</taxon>
        <taxon>Streptosporangiales</taxon>
        <taxon>Thermomonosporaceae</taxon>
        <taxon>Actinomadura</taxon>
    </lineage>
</organism>
<dbReference type="PIRSF" id="PIRSF017393">
    <property type="entry name" value="MTase_SAV2177"/>
    <property type="match status" value="1"/>
</dbReference>
<reference evidence="2 3" key="1">
    <citation type="submission" date="2019-08" db="EMBL/GenBank/DDBJ databases">
        <title>Actinomadura sp. nov. CYP1-5 isolated from mountain soil.</title>
        <authorList>
            <person name="Songsumanus A."/>
            <person name="Kuncharoen N."/>
            <person name="Kudo T."/>
            <person name="Yuki M."/>
            <person name="Igarashi Y."/>
            <person name="Tanasupawat S."/>
        </authorList>
    </citation>
    <scope>NUCLEOTIDE SEQUENCE [LARGE SCALE GENOMIC DNA]</scope>
    <source>
        <strain evidence="2 3">CYP1-5</strain>
    </source>
</reference>
<dbReference type="SUPFAM" id="SSF53335">
    <property type="entry name" value="S-adenosyl-L-methionine-dependent methyltransferases"/>
    <property type="match status" value="1"/>
</dbReference>
<dbReference type="Pfam" id="PF04672">
    <property type="entry name" value="Methyltransf_19"/>
    <property type="match status" value="1"/>
</dbReference>
<evidence type="ECO:0000256" key="1">
    <source>
        <dbReference type="SAM" id="MobiDB-lite"/>
    </source>
</evidence>
<accession>A0A5D3FS71</accession>
<comment type="caution">
    <text evidence="2">The sequence shown here is derived from an EMBL/GenBank/DDBJ whole genome shotgun (WGS) entry which is preliminary data.</text>
</comment>
<keyword evidence="2" id="KW-0489">Methyltransferase</keyword>
<dbReference type="RefSeq" id="WP_148758779.1">
    <property type="nucleotide sequence ID" value="NZ_VSRQ01000002.1"/>
</dbReference>
<evidence type="ECO:0000313" key="3">
    <source>
        <dbReference type="Proteomes" id="UP000323505"/>
    </source>
</evidence>